<dbReference type="Pfam" id="PF09346">
    <property type="entry name" value="SMI1_KNR4"/>
    <property type="match status" value="1"/>
</dbReference>
<comment type="caution">
    <text evidence="2">The sequence shown here is derived from an EMBL/GenBank/DDBJ whole genome shotgun (WGS) entry which is preliminary data.</text>
</comment>
<dbReference type="AlphaFoldDB" id="A0AAW5MHH7"/>
<dbReference type="RefSeq" id="WP_279283587.1">
    <property type="nucleotide sequence ID" value="NZ_CP099344.1"/>
</dbReference>
<dbReference type="SUPFAM" id="SSF160631">
    <property type="entry name" value="SMI1/KNR4-like"/>
    <property type="match status" value="1"/>
</dbReference>
<protein>
    <submittedName>
        <fullName evidence="2">SMI1/KNR4 family protein</fullName>
    </submittedName>
</protein>
<dbReference type="InterPro" id="IPR018958">
    <property type="entry name" value="Knr4/Smi1-like_dom"/>
</dbReference>
<dbReference type="Gene3D" id="3.40.1580.10">
    <property type="entry name" value="SMI1/KNR4-like"/>
    <property type="match status" value="1"/>
</dbReference>
<feature type="domain" description="Knr4/Smi1-like" evidence="1">
    <location>
        <begin position="28"/>
        <end position="144"/>
    </location>
</feature>
<dbReference type="EMBL" id="JANPXH010000007">
    <property type="protein sequence ID" value="MCR6675806.1"/>
    <property type="molecule type" value="Genomic_DNA"/>
</dbReference>
<dbReference type="InterPro" id="IPR037883">
    <property type="entry name" value="Knr4/Smi1-like_sf"/>
</dbReference>
<dbReference type="Proteomes" id="UP001206878">
    <property type="component" value="Unassembled WGS sequence"/>
</dbReference>
<evidence type="ECO:0000259" key="1">
    <source>
        <dbReference type="Pfam" id="PF09346"/>
    </source>
</evidence>
<proteinExistence type="predicted"/>
<reference evidence="2" key="1">
    <citation type="submission" date="2022-07" db="EMBL/GenBank/DDBJ databases">
        <title>Diversity of ethanolamine utilization by human commensal Escherichia coli.</title>
        <authorList>
            <person name="Jubelin G."/>
        </authorList>
    </citation>
    <scope>NUCLEOTIDE SEQUENCE</scope>
    <source>
        <strain evidence="2">S1</strain>
    </source>
</reference>
<accession>A0AAW5MHH7</accession>
<name>A0AAW5MHH7_9ESCH</name>
<sequence>MKNTNKLQIESILGEKTKIDEFDFSKILSNKHIDFLKKHNGAIFFPNGAKFKISGNKKPQICDSQGMVSVDLLYGIGTDSYSLSYVNNNKPDELQDVIIIGEALNGDFICIMNTNRHIYYWYHEAVTVDESFFFLSTNFCDFLASLEPDNELDPDVEKRLRGIVKCNLRF</sequence>
<organism evidence="2 3">
    <name type="scientific">Escherichia marmotae</name>
    <dbReference type="NCBI Taxonomy" id="1499973"/>
    <lineage>
        <taxon>Bacteria</taxon>
        <taxon>Pseudomonadati</taxon>
        <taxon>Pseudomonadota</taxon>
        <taxon>Gammaproteobacteria</taxon>
        <taxon>Enterobacterales</taxon>
        <taxon>Enterobacteriaceae</taxon>
        <taxon>Escherichia</taxon>
    </lineage>
</organism>
<evidence type="ECO:0000313" key="3">
    <source>
        <dbReference type="Proteomes" id="UP001206878"/>
    </source>
</evidence>
<evidence type="ECO:0000313" key="2">
    <source>
        <dbReference type="EMBL" id="MCR6675806.1"/>
    </source>
</evidence>
<gene>
    <name evidence="2" type="ORF">NVV43_09305</name>
</gene>